<protein>
    <recommendedName>
        <fullName evidence="4">Receptor L domain-containing protein</fullName>
    </recommendedName>
</protein>
<feature type="chain" id="PRO_5012703136" description="Receptor L domain-containing protein" evidence="1">
    <location>
        <begin position="23"/>
        <end position="482"/>
    </location>
</feature>
<dbReference type="PROSITE" id="PS51257">
    <property type="entry name" value="PROKAR_LIPOPROTEIN"/>
    <property type="match status" value="1"/>
</dbReference>
<dbReference type="STRING" id="570521.SAMN04488508_109167"/>
<evidence type="ECO:0000313" key="3">
    <source>
        <dbReference type="Proteomes" id="UP000184432"/>
    </source>
</evidence>
<keyword evidence="1" id="KW-0732">Signal</keyword>
<dbReference type="InterPro" id="IPR032675">
    <property type="entry name" value="LRR_dom_sf"/>
</dbReference>
<feature type="signal peptide" evidence="1">
    <location>
        <begin position="1"/>
        <end position="22"/>
    </location>
</feature>
<evidence type="ECO:0000256" key="1">
    <source>
        <dbReference type="SAM" id="SignalP"/>
    </source>
</evidence>
<accession>A0A1M6JNW3</accession>
<reference evidence="3" key="1">
    <citation type="submission" date="2016-11" db="EMBL/GenBank/DDBJ databases">
        <authorList>
            <person name="Varghese N."/>
            <person name="Submissions S."/>
        </authorList>
    </citation>
    <scope>NUCLEOTIDE SEQUENCE [LARGE SCALE GENOMIC DNA]</scope>
    <source>
        <strain evidence="3">DSM 22623</strain>
    </source>
</reference>
<sequence length="482" mass="51748">MKSKLISYSLILLAIIAFSCNGEDGADGIDGVDGVDGINGTDGPDNGLGIIILSGDITNDEAATSLTENLGKNTHTISISGTTNLTAIDLSEISTLAVLEVNGNENLQTLSLPDLETTFDNVQIFGNPKLENIDLPILETTLGNFAIGNNELLVSINFPRLTSAQRISFSSQPILQNLSLPLAAQIEVLNITNNESLVQIDLPNLRKLLGLSLSNNEMIQSFSLPLLESTTGKNENSFTIGNNQNLQSVDFGNLDEVGGVSISSNPRLALFSMNNLVTANGTIRITNNVLLTNATFSSLKSAASIDITRNDALTSINFDEIEIINLVIQISDNNMLEDLSFPLLTSIGTENRFSFRIWNNDLITSIAFPNLENLGNNISKTIDIRSDGLEILDFNELTTVSTFSVRSNGTLTSVALSSIQNFSSLRFPRMSTPVIDNLVSTLINITPSITDTSISLVGTASTQALTDIETLRSNGNTVTLRD</sequence>
<dbReference type="EMBL" id="FQYP01000009">
    <property type="protein sequence ID" value="SHJ48401.1"/>
    <property type="molecule type" value="Genomic_DNA"/>
</dbReference>
<evidence type="ECO:0008006" key="4">
    <source>
        <dbReference type="Google" id="ProtNLM"/>
    </source>
</evidence>
<dbReference type="AlphaFoldDB" id="A0A1M6JNW3"/>
<dbReference type="OrthoDB" id="1156369at2"/>
<gene>
    <name evidence="2" type="ORF">SAMN04488508_109167</name>
</gene>
<name>A0A1M6JNW3_9FLAO</name>
<dbReference type="Gene3D" id="3.80.10.10">
    <property type="entry name" value="Ribonuclease Inhibitor"/>
    <property type="match status" value="1"/>
</dbReference>
<keyword evidence="3" id="KW-1185">Reference proteome</keyword>
<evidence type="ECO:0000313" key="2">
    <source>
        <dbReference type="EMBL" id="SHJ48401.1"/>
    </source>
</evidence>
<proteinExistence type="predicted"/>
<organism evidence="2 3">
    <name type="scientific">Aquimarina spongiae</name>
    <dbReference type="NCBI Taxonomy" id="570521"/>
    <lineage>
        <taxon>Bacteria</taxon>
        <taxon>Pseudomonadati</taxon>
        <taxon>Bacteroidota</taxon>
        <taxon>Flavobacteriia</taxon>
        <taxon>Flavobacteriales</taxon>
        <taxon>Flavobacteriaceae</taxon>
        <taxon>Aquimarina</taxon>
    </lineage>
</organism>
<dbReference type="Proteomes" id="UP000184432">
    <property type="component" value="Unassembled WGS sequence"/>
</dbReference>
<dbReference type="RefSeq" id="WP_073320042.1">
    <property type="nucleotide sequence ID" value="NZ_FQYP01000009.1"/>
</dbReference>